<keyword evidence="1" id="KW-0472">Membrane</keyword>
<keyword evidence="3" id="KW-1185">Reference proteome</keyword>
<feature type="transmembrane region" description="Helical" evidence="1">
    <location>
        <begin position="39"/>
        <end position="60"/>
    </location>
</feature>
<gene>
    <name evidence="2" type="ORF">Aco03nite_011590</name>
</gene>
<protein>
    <submittedName>
        <fullName evidence="2">Uncharacterized protein</fullName>
    </submittedName>
</protein>
<evidence type="ECO:0000256" key="1">
    <source>
        <dbReference type="SAM" id="Phobius"/>
    </source>
</evidence>
<proteinExistence type="predicted"/>
<dbReference type="Proteomes" id="UP000612282">
    <property type="component" value="Unassembled WGS sequence"/>
</dbReference>
<sequence>MMNLQDGLAGIAGPAVEPTTDQVAADIARGQRALRRRRLVQAGGGSAFAVAALAAAVAFATTGGAPAASTSPLAQGTVAGGSVAPTVKLVAYTGKQPEGFTLDKVPDGWEIQGVDAGVLTIAPKNAKDKNIHNFEDKVVVMLQSVDETGTPKGDKVQVAGNPGVLGKAEGMTTGWWLYVDQPSGPRMQVQVWDGLGWSKTDVLGFAEGIHVTEDAQPGHG</sequence>
<name>A0ABQ3X2X2_9ACTN</name>
<evidence type="ECO:0000313" key="2">
    <source>
        <dbReference type="EMBL" id="GID52755.1"/>
    </source>
</evidence>
<keyword evidence="1" id="KW-1133">Transmembrane helix</keyword>
<reference evidence="2 3" key="1">
    <citation type="submission" date="2021-01" db="EMBL/GenBank/DDBJ databases">
        <title>Whole genome shotgun sequence of Actinoplanes couchii NBRC 106145.</title>
        <authorList>
            <person name="Komaki H."/>
            <person name="Tamura T."/>
        </authorList>
    </citation>
    <scope>NUCLEOTIDE SEQUENCE [LARGE SCALE GENOMIC DNA]</scope>
    <source>
        <strain evidence="2 3">NBRC 106145</strain>
    </source>
</reference>
<dbReference type="EMBL" id="BOMG01000023">
    <property type="protein sequence ID" value="GID52755.1"/>
    <property type="molecule type" value="Genomic_DNA"/>
</dbReference>
<comment type="caution">
    <text evidence="2">The sequence shown here is derived from an EMBL/GenBank/DDBJ whole genome shotgun (WGS) entry which is preliminary data.</text>
</comment>
<organism evidence="2 3">
    <name type="scientific">Actinoplanes couchii</name>
    <dbReference type="NCBI Taxonomy" id="403638"/>
    <lineage>
        <taxon>Bacteria</taxon>
        <taxon>Bacillati</taxon>
        <taxon>Actinomycetota</taxon>
        <taxon>Actinomycetes</taxon>
        <taxon>Micromonosporales</taxon>
        <taxon>Micromonosporaceae</taxon>
        <taxon>Actinoplanes</taxon>
    </lineage>
</organism>
<accession>A0ABQ3X2X2</accession>
<evidence type="ECO:0000313" key="3">
    <source>
        <dbReference type="Proteomes" id="UP000612282"/>
    </source>
</evidence>
<keyword evidence="1" id="KW-0812">Transmembrane</keyword>
<dbReference type="RefSeq" id="WP_203793694.1">
    <property type="nucleotide sequence ID" value="NZ_BAAAQE010000076.1"/>
</dbReference>